<dbReference type="SUPFAM" id="SSF102405">
    <property type="entry name" value="MCP/YpsA-like"/>
    <property type="match status" value="1"/>
</dbReference>
<name>A0ABW1SFB5_9PROT</name>
<protein>
    <submittedName>
        <fullName evidence="4">DNA-processing protein DprA</fullName>
    </submittedName>
</protein>
<proteinExistence type="inferred from homology"/>
<dbReference type="Pfam" id="PF02481">
    <property type="entry name" value="DNA_processg_A"/>
    <property type="match status" value="1"/>
</dbReference>
<reference evidence="5" key="1">
    <citation type="journal article" date="2019" name="Int. J. Syst. Evol. Microbiol.">
        <title>The Global Catalogue of Microorganisms (GCM) 10K type strain sequencing project: providing services to taxonomists for standard genome sequencing and annotation.</title>
        <authorList>
            <consortium name="The Broad Institute Genomics Platform"/>
            <consortium name="The Broad Institute Genome Sequencing Center for Infectious Disease"/>
            <person name="Wu L."/>
            <person name="Ma J."/>
        </authorList>
    </citation>
    <scope>NUCLEOTIDE SEQUENCE [LARGE SCALE GENOMIC DNA]</scope>
    <source>
        <strain evidence="5">CGMCC-1.15741</strain>
    </source>
</reference>
<comment type="similarity">
    <text evidence="1">Belongs to the DprA/Smf family.</text>
</comment>
<gene>
    <name evidence="4" type="primary">dprA</name>
    <name evidence="4" type="ORF">ACFQDM_18625</name>
</gene>
<dbReference type="InterPro" id="IPR003488">
    <property type="entry name" value="DprA"/>
</dbReference>
<dbReference type="Pfam" id="PF21102">
    <property type="entry name" value="DprA_N"/>
    <property type="match status" value="1"/>
</dbReference>
<dbReference type="PANTHER" id="PTHR43022:SF1">
    <property type="entry name" value="PROTEIN SMF"/>
    <property type="match status" value="1"/>
</dbReference>
<accession>A0ABW1SFB5</accession>
<keyword evidence="5" id="KW-1185">Reference proteome</keyword>
<evidence type="ECO:0000313" key="5">
    <source>
        <dbReference type="Proteomes" id="UP001596303"/>
    </source>
</evidence>
<evidence type="ECO:0000313" key="4">
    <source>
        <dbReference type="EMBL" id="MFC6200094.1"/>
    </source>
</evidence>
<evidence type="ECO:0000256" key="1">
    <source>
        <dbReference type="ARBA" id="ARBA00006525"/>
    </source>
</evidence>
<sequence length="367" mass="39279">MTAWDADRFARLRLARTNGIGPLTFRQLISQYGSATEAVTRYPERVKRAGQSGHLLAPDRKIEQEIDRTERYGATILFETDEAYPALFRALSHPPPVITCFGRIDLLASECVAMVGSRNASAAAIRQAHDLARDLGQSGWTVVSGLARGVDTACHKGSLATGTIAVIAGGIDNVYPAENKSLYEAVARDGLIISEAPFGLEPKARDFPRRNRLITGLSHGVVVVEAAKRSGSLISARTALEQGREVMAIPGSPLDPRTQGSNGLIRSGATLVENAEHVIEAIAPMILPRQSDLFAEASLETDDAEDAPVHVEDQQRLLELLSPTPTSLSDLAVASQLPVRICAIHLVELELAGHAISLPGGLVQRAV</sequence>
<dbReference type="RefSeq" id="WP_377382008.1">
    <property type="nucleotide sequence ID" value="NZ_JBHSSW010000066.1"/>
</dbReference>
<evidence type="ECO:0000259" key="2">
    <source>
        <dbReference type="Pfam" id="PF02481"/>
    </source>
</evidence>
<feature type="domain" description="DprA winged helix" evidence="3">
    <location>
        <begin position="307"/>
        <end position="361"/>
    </location>
</feature>
<dbReference type="Pfam" id="PF17782">
    <property type="entry name" value="WHD_DprA"/>
    <property type="match status" value="1"/>
</dbReference>
<dbReference type="Gene3D" id="3.40.50.450">
    <property type="match status" value="1"/>
</dbReference>
<organism evidence="4 5">
    <name type="scientific">Ponticaulis profundi</name>
    <dbReference type="NCBI Taxonomy" id="2665222"/>
    <lineage>
        <taxon>Bacteria</taxon>
        <taxon>Pseudomonadati</taxon>
        <taxon>Pseudomonadota</taxon>
        <taxon>Alphaproteobacteria</taxon>
        <taxon>Hyphomonadales</taxon>
        <taxon>Hyphomonadaceae</taxon>
        <taxon>Ponticaulis</taxon>
    </lineage>
</organism>
<dbReference type="EMBL" id="JBHSSW010000066">
    <property type="protein sequence ID" value="MFC6200094.1"/>
    <property type="molecule type" value="Genomic_DNA"/>
</dbReference>
<dbReference type="InterPro" id="IPR057666">
    <property type="entry name" value="DrpA_SLOG"/>
</dbReference>
<dbReference type="InterPro" id="IPR041614">
    <property type="entry name" value="DprA_WH"/>
</dbReference>
<dbReference type="Gene3D" id="1.10.10.10">
    <property type="entry name" value="Winged helix-like DNA-binding domain superfamily/Winged helix DNA-binding domain"/>
    <property type="match status" value="1"/>
</dbReference>
<dbReference type="InterPro" id="IPR036388">
    <property type="entry name" value="WH-like_DNA-bd_sf"/>
</dbReference>
<comment type="caution">
    <text evidence="4">The sequence shown here is derived from an EMBL/GenBank/DDBJ whole genome shotgun (WGS) entry which is preliminary data.</text>
</comment>
<dbReference type="Proteomes" id="UP001596303">
    <property type="component" value="Unassembled WGS sequence"/>
</dbReference>
<evidence type="ECO:0000259" key="3">
    <source>
        <dbReference type="Pfam" id="PF17782"/>
    </source>
</evidence>
<dbReference type="NCBIfam" id="TIGR00732">
    <property type="entry name" value="dprA"/>
    <property type="match status" value="1"/>
</dbReference>
<dbReference type="PANTHER" id="PTHR43022">
    <property type="entry name" value="PROTEIN SMF"/>
    <property type="match status" value="1"/>
</dbReference>
<feature type="domain" description="Smf/DprA SLOG" evidence="2">
    <location>
        <begin position="76"/>
        <end position="282"/>
    </location>
</feature>